<sequence>MTSTEKGVHNLTTKADFDAALSEPSLMILDCMATWCGPCKVIAPEIVKMSNRYPAARFYKLDVDELPDVAQELGVRAMPTFIVFRGGEKVGEVVGANQKGLEALVEKEVKAAA</sequence>
<comment type="similarity">
    <text evidence="1 3">Belongs to the thioredoxin family.</text>
</comment>
<evidence type="ECO:0000256" key="3">
    <source>
        <dbReference type="PIRNR" id="PIRNR000077"/>
    </source>
</evidence>
<dbReference type="PANTHER" id="PTHR46115">
    <property type="entry name" value="THIOREDOXIN-LIKE PROTEIN 1"/>
    <property type="match status" value="1"/>
</dbReference>
<feature type="active site" description="Nucleophile" evidence="4">
    <location>
        <position position="36"/>
    </location>
</feature>
<evidence type="ECO:0000256" key="5">
    <source>
        <dbReference type="PIRSR" id="PIRSR000077-4"/>
    </source>
</evidence>
<gene>
    <name evidence="7" type="ORF">HO173_013157</name>
</gene>
<dbReference type="InterPro" id="IPR036249">
    <property type="entry name" value="Thioredoxin-like_sf"/>
</dbReference>
<dbReference type="Gene3D" id="3.40.30.10">
    <property type="entry name" value="Glutaredoxin"/>
    <property type="match status" value="1"/>
</dbReference>
<proteinExistence type="inferred from homology"/>
<organism evidence="7 8">
    <name type="scientific">Letharia columbiana</name>
    <dbReference type="NCBI Taxonomy" id="112416"/>
    <lineage>
        <taxon>Eukaryota</taxon>
        <taxon>Fungi</taxon>
        <taxon>Dikarya</taxon>
        <taxon>Ascomycota</taxon>
        <taxon>Pezizomycotina</taxon>
        <taxon>Lecanoromycetes</taxon>
        <taxon>OSLEUM clade</taxon>
        <taxon>Lecanoromycetidae</taxon>
        <taxon>Lecanorales</taxon>
        <taxon>Lecanorineae</taxon>
        <taxon>Parmeliaceae</taxon>
        <taxon>Letharia</taxon>
    </lineage>
</organism>
<comment type="caution">
    <text evidence="7">The sequence shown here is derived from an EMBL/GenBank/DDBJ whole genome shotgun (WGS) entry which is preliminary data.</text>
</comment>
<dbReference type="GO" id="GO:0015035">
    <property type="term" value="F:protein-disulfide reductase activity"/>
    <property type="evidence" value="ECO:0007669"/>
    <property type="project" value="InterPro"/>
</dbReference>
<dbReference type="PROSITE" id="PS51352">
    <property type="entry name" value="THIOREDOXIN_2"/>
    <property type="match status" value="1"/>
</dbReference>
<dbReference type="Pfam" id="PF00085">
    <property type="entry name" value="Thioredoxin"/>
    <property type="match status" value="1"/>
</dbReference>
<protein>
    <recommendedName>
        <fullName evidence="3">Thioredoxin</fullName>
    </recommendedName>
</protein>
<dbReference type="AlphaFoldDB" id="A0A8H6CIG6"/>
<evidence type="ECO:0000259" key="6">
    <source>
        <dbReference type="PROSITE" id="PS51352"/>
    </source>
</evidence>
<evidence type="ECO:0000256" key="1">
    <source>
        <dbReference type="ARBA" id="ARBA00008987"/>
    </source>
</evidence>
<evidence type="ECO:0000256" key="2">
    <source>
        <dbReference type="ARBA" id="ARBA00023157"/>
    </source>
</evidence>
<dbReference type="PRINTS" id="PR00421">
    <property type="entry name" value="THIOREDOXIN"/>
</dbReference>
<dbReference type="GeneID" id="59294785"/>
<evidence type="ECO:0000256" key="4">
    <source>
        <dbReference type="PIRSR" id="PIRSR000077-1"/>
    </source>
</evidence>
<evidence type="ECO:0000313" key="7">
    <source>
        <dbReference type="EMBL" id="KAF6223826.1"/>
    </source>
</evidence>
<feature type="domain" description="Thioredoxin" evidence="6">
    <location>
        <begin position="1"/>
        <end position="113"/>
    </location>
</feature>
<feature type="site" description="Deprotonates C-terminal active site Cys" evidence="4">
    <location>
        <position position="30"/>
    </location>
</feature>
<dbReference type="CDD" id="cd02947">
    <property type="entry name" value="TRX_family"/>
    <property type="match status" value="1"/>
</dbReference>
<dbReference type="EMBL" id="JACCJC010000131">
    <property type="protein sequence ID" value="KAF6223826.1"/>
    <property type="molecule type" value="Genomic_DNA"/>
</dbReference>
<keyword evidence="8" id="KW-1185">Reference proteome</keyword>
<dbReference type="FunFam" id="3.40.30.10:FF:000245">
    <property type="entry name" value="Thioredoxin"/>
    <property type="match status" value="1"/>
</dbReference>
<feature type="active site" description="Nucleophile" evidence="4">
    <location>
        <position position="39"/>
    </location>
</feature>
<accession>A0A8H6CIG6</accession>
<keyword evidence="5" id="KW-0676">Redox-active center</keyword>
<feature type="site" description="Contributes to redox potential value" evidence="4">
    <location>
        <position position="38"/>
    </location>
</feature>
<name>A0A8H6CIG6_9LECA</name>
<evidence type="ECO:0000313" key="8">
    <source>
        <dbReference type="Proteomes" id="UP000578531"/>
    </source>
</evidence>
<dbReference type="Proteomes" id="UP000578531">
    <property type="component" value="Unassembled WGS sequence"/>
</dbReference>
<dbReference type="InterPro" id="IPR013766">
    <property type="entry name" value="Thioredoxin_domain"/>
</dbReference>
<feature type="disulfide bond" description="Redox-active" evidence="5">
    <location>
        <begin position="36"/>
        <end position="39"/>
    </location>
</feature>
<reference evidence="7 8" key="1">
    <citation type="journal article" date="2020" name="Genomics">
        <title>Complete, high-quality genomes from long-read metagenomic sequencing of two wolf lichen thalli reveals enigmatic genome architecture.</title>
        <authorList>
            <person name="McKenzie S.K."/>
            <person name="Walston R.F."/>
            <person name="Allen J.L."/>
        </authorList>
    </citation>
    <scope>NUCLEOTIDE SEQUENCE [LARGE SCALE GENOMIC DNA]</scope>
    <source>
        <strain evidence="7">WasteWater2</strain>
    </source>
</reference>
<feature type="site" description="Contributes to redox potential value" evidence="4">
    <location>
        <position position="37"/>
    </location>
</feature>
<dbReference type="SUPFAM" id="SSF52833">
    <property type="entry name" value="Thioredoxin-like"/>
    <property type="match status" value="1"/>
</dbReference>
<dbReference type="PIRSF" id="PIRSF000077">
    <property type="entry name" value="Thioredoxin"/>
    <property type="match status" value="1"/>
</dbReference>
<dbReference type="RefSeq" id="XP_037158138.1">
    <property type="nucleotide sequence ID" value="XM_037314982.1"/>
</dbReference>
<dbReference type="OrthoDB" id="10263751at2759"/>
<keyword evidence="2 5" id="KW-1015">Disulfide bond</keyword>
<dbReference type="InterPro" id="IPR005746">
    <property type="entry name" value="Thioredoxin"/>
</dbReference>